<comment type="caution">
    <text evidence="2">The sequence shown here is derived from an EMBL/GenBank/DDBJ whole genome shotgun (WGS) entry which is preliminary data.</text>
</comment>
<feature type="region of interest" description="Disordered" evidence="1">
    <location>
        <begin position="169"/>
        <end position="209"/>
    </location>
</feature>
<keyword evidence="3" id="KW-1185">Reference proteome</keyword>
<dbReference type="AlphaFoldDB" id="A0AAD9LUJ8"/>
<reference evidence="2" key="1">
    <citation type="submission" date="2021-06" db="EMBL/GenBank/DDBJ databases">
        <title>Comparative genomics, transcriptomics and evolutionary studies reveal genomic signatures of adaptation to plant cell wall in hemibiotrophic fungi.</title>
        <authorList>
            <consortium name="DOE Joint Genome Institute"/>
            <person name="Baroncelli R."/>
            <person name="Diaz J.F."/>
            <person name="Benocci T."/>
            <person name="Peng M."/>
            <person name="Battaglia E."/>
            <person name="Haridas S."/>
            <person name="Andreopoulos W."/>
            <person name="Labutti K."/>
            <person name="Pangilinan J."/>
            <person name="Floch G.L."/>
            <person name="Makela M.R."/>
            <person name="Henrissat B."/>
            <person name="Grigoriev I.V."/>
            <person name="Crouch J.A."/>
            <person name="De Vries R.P."/>
            <person name="Sukno S.A."/>
            <person name="Thon M.R."/>
        </authorList>
    </citation>
    <scope>NUCLEOTIDE SEQUENCE</scope>
    <source>
        <strain evidence="2">MAFF235873</strain>
    </source>
</reference>
<accession>A0AAD9LUJ8</accession>
<protein>
    <submittedName>
        <fullName evidence="2">Uncharacterized protein</fullName>
    </submittedName>
</protein>
<organism evidence="2 3">
    <name type="scientific">Colletotrichum zoysiae</name>
    <dbReference type="NCBI Taxonomy" id="1216348"/>
    <lineage>
        <taxon>Eukaryota</taxon>
        <taxon>Fungi</taxon>
        <taxon>Dikarya</taxon>
        <taxon>Ascomycota</taxon>
        <taxon>Pezizomycotina</taxon>
        <taxon>Sordariomycetes</taxon>
        <taxon>Hypocreomycetidae</taxon>
        <taxon>Glomerellales</taxon>
        <taxon>Glomerellaceae</taxon>
        <taxon>Colletotrichum</taxon>
        <taxon>Colletotrichum graminicola species complex</taxon>
    </lineage>
</organism>
<sequence>MTTCGRKCANHSTYSSPPHTRYAVLPSRPCPVRVDRHWRLGWPRRAGSRRADSLIVVSYSVGQPSLAQSTWLARGGADGLLDRDCNPLTCYHRPKKNGGGRQHFWMPSQFYITSSTSRPLRLSFPSLLIITQDTQKQNNQTKHTQPPFFQYPTFELYLIPASRKSAQHVFHRQQGQGRSPLRQEARAARGHLRPSLQPRCQRRRPSHRL</sequence>
<name>A0AAD9LUJ8_9PEZI</name>
<dbReference type="Proteomes" id="UP001232148">
    <property type="component" value="Unassembled WGS sequence"/>
</dbReference>
<evidence type="ECO:0000313" key="3">
    <source>
        <dbReference type="Proteomes" id="UP001232148"/>
    </source>
</evidence>
<feature type="compositionally biased region" description="Basic residues" evidence="1">
    <location>
        <begin position="200"/>
        <end position="209"/>
    </location>
</feature>
<evidence type="ECO:0000313" key="2">
    <source>
        <dbReference type="EMBL" id="KAK2020967.1"/>
    </source>
</evidence>
<gene>
    <name evidence="2" type="ORF">LX32DRAFT_281659</name>
</gene>
<dbReference type="EMBL" id="MU843152">
    <property type="protein sequence ID" value="KAK2020967.1"/>
    <property type="molecule type" value="Genomic_DNA"/>
</dbReference>
<evidence type="ECO:0000256" key="1">
    <source>
        <dbReference type="SAM" id="MobiDB-lite"/>
    </source>
</evidence>
<proteinExistence type="predicted"/>